<evidence type="ECO:0000256" key="8">
    <source>
        <dbReference type="SAM" id="Phobius"/>
    </source>
</evidence>
<dbReference type="SUPFAM" id="SSF52172">
    <property type="entry name" value="CheY-like"/>
    <property type="match status" value="1"/>
</dbReference>
<sequence>MRISECKPAFLRISILILLIMTGTSIDASGQSANYNIYSISTDNGLPTNDYQKIYYDTKGFVWLASFDGLFRWDGYSITKYLHRENDSLSLNNNIVYAIFEDSQHRLWVGTIDGLNCYDPARNVFRRIPLNETHDKIPVNAILEDDDHHLWLGTSNGLCRLDPEQQKAEWYLGHGDENILFCLAQGPGHTLWAGTFNKGIVRFNTRTHLFNYLRNSAGNTDILPSNKIQSLLIDKQQRVWVGTEDRGVAVLDIEGKRKAGFNPISGHTLSSHSNIRCLYEDKAGTVWIGIGREPLCFVRKNELTPATINNHSQNGNLPLTSITSITEDDFGNTWFASAGNGIFTTNKNKNHFTNLLGSTNALPGLITTVISAVHESRNGNIWIGTAGNGLIRYGQENGGNLQKTPLSGELAINDIQEDKQGDLWMATWADGLIRYTPGNGRIQRFTHNPADSNSLVNNDVKALLADDSLLWIGTHGEGLAIYNLATGNFTNYRNNHTYPFNMQLPAWVNHLYKDNRNRIWISTYSGLFHWDRQRFTSFSHTADTGSINSNSVNMVTSDSKGNIWVVTEQGLDQFQEKTKTFLHLNRQYELPASMKSIVCDMQDNLWLGTNEGLIFLQPATQKIHLYDKNDGLPEKTFFQKAATRAGNGWLYFGGPKGLSRFNPATITALDLPARFYFSHLYIFGEEQQPGKANSVLSRNLHLTDTITLTQKQSFFTIEFAAINLYAPQKIKYSYKLVNQFSDWINVTDERKISFAHLPPGIYELQVRYTDIYGNWLPPAKALTISILPYWWQTWWFRMLALLALALGVTGIFYWRVARVKRRNRQLKAEVRRQTARLQESNASLVEQHDKIALQKEKLELSYAEIVRQTDKILDQQQQISSQNKELEMAVTQLEKLNTSKDYFFSILAHDLKNPVAALKELSGYLYGHMPEMEAGTLRQYLKNMHSSSIHVFELLVNLLSWSMSQSRHMQLQPAACNVAAMTANIAALLEPDLHKKNIKLQNEVTDCWIYADPQMLEVIIRNLLSNSIKFTDYGGHIKISANEKDQQVTLDVADDGIGMSDNTLEHLFEIDKQEVSRGTAGEKGTGLGLVIVRDFLYANKGCITVESQEGKGSLFSITLPAGIPDIVATTQSPAPTKQEAGVWQELPAEKFMQLKGRKLLLVEDSKEMRDYLRLILSDIFEIFEAEDGHAGYALAREIMPAVIIADLLMPGINGIEFCKQIKSDGATSHIPVVILTSQENSTMQAAGYEAGIEAYLAKPVSPELLSQVLLNILNKQDTTYQRLREQIFSDMPLTAELQQLSATDQEFLKQLIQFIDTELGNQELDATVIAKKLYVSRTLLYNKVKTLTGQTVHEFIKAIRLRKSVQLLLEGDLSISQIAFEVGFNSHSYFNKCFIKQYGMGPKEYLTRKKAGVK</sequence>
<keyword evidence="8" id="KW-1133">Transmembrane helix</keyword>
<dbReference type="OrthoDB" id="9797097at2"/>
<dbReference type="EC" id="2.7.13.3" evidence="2"/>
<evidence type="ECO:0000259" key="9">
    <source>
        <dbReference type="PROSITE" id="PS01124"/>
    </source>
</evidence>
<feature type="transmembrane region" description="Helical" evidence="8">
    <location>
        <begin position="794"/>
        <end position="814"/>
    </location>
</feature>
<evidence type="ECO:0000259" key="11">
    <source>
        <dbReference type="PROSITE" id="PS50110"/>
    </source>
</evidence>
<gene>
    <name evidence="12" type="ordered locus">Cpin_5389</name>
</gene>
<dbReference type="Gene3D" id="2.60.40.10">
    <property type="entry name" value="Immunoglobulins"/>
    <property type="match status" value="1"/>
</dbReference>
<dbReference type="GO" id="GO:0000155">
    <property type="term" value="F:phosphorelay sensor kinase activity"/>
    <property type="evidence" value="ECO:0007669"/>
    <property type="project" value="InterPro"/>
</dbReference>
<dbReference type="SMART" id="SM00342">
    <property type="entry name" value="HTH_ARAC"/>
    <property type="match status" value="1"/>
</dbReference>
<dbReference type="PROSITE" id="PS01124">
    <property type="entry name" value="HTH_ARAC_FAMILY_2"/>
    <property type="match status" value="1"/>
</dbReference>
<evidence type="ECO:0000313" key="13">
    <source>
        <dbReference type="Proteomes" id="UP000002215"/>
    </source>
</evidence>
<dbReference type="PANTHER" id="PTHR43547">
    <property type="entry name" value="TWO-COMPONENT HISTIDINE KINASE"/>
    <property type="match status" value="1"/>
</dbReference>
<dbReference type="Pfam" id="PF02518">
    <property type="entry name" value="HATPase_c"/>
    <property type="match status" value="1"/>
</dbReference>
<dbReference type="InterPro" id="IPR015943">
    <property type="entry name" value="WD40/YVTN_repeat-like_dom_sf"/>
</dbReference>
<dbReference type="EMBL" id="CP001699">
    <property type="protein sequence ID" value="ACU62819.1"/>
    <property type="molecule type" value="Genomic_DNA"/>
</dbReference>
<dbReference type="Proteomes" id="UP000002215">
    <property type="component" value="Chromosome"/>
</dbReference>
<dbReference type="SUPFAM" id="SSF46689">
    <property type="entry name" value="Homeodomain-like"/>
    <property type="match status" value="1"/>
</dbReference>
<dbReference type="InterPro" id="IPR013783">
    <property type="entry name" value="Ig-like_fold"/>
</dbReference>
<organism evidence="12 13">
    <name type="scientific">Chitinophaga pinensis (strain ATCC 43595 / DSM 2588 / LMG 13176 / NBRC 15968 / NCIMB 11800 / UQM 2034)</name>
    <dbReference type="NCBI Taxonomy" id="485918"/>
    <lineage>
        <taxon>Bacteria</taxon>
        <taxon>Pseudomonadati</taxon>
        <taxon>Bacteroidota</taxon>
        <taxon>Chitinophagia</taxon>
        <taxon>Chitinophagales</taxon>
        <taxon>Chitinophagaceae</taxon>
        <taxon>Chitinophaga</taxon>
    </lineage>
</organism>
<dbReference type="SMART" id="SM00448">
    <property type="entry name" value="REC"/>
    <property type="match status" value="1"/>
</dbReference>
<dbReference type="GO" id="GO:0003700">
    <property type="term" value="F:DNA-binding transcription factor activity"/>
    <property type="evidence" value="ECO:0007669"/>
    <property type="project" value="InterPro"/>
</dbReference>
<dbReference type="SMART" id="SM00387">
    <property type="entry name" value="HATPase_c"/>
    <property type="match status" value="1"/>
</dbReference>
<dbReference type="CDD" id="cd00082">
    <property type="entry name" value="HisKA"/>
    <property type="match status" value="1"/>
</dbReference>
<dbReference type="SUPFAM" id="SSF63829">
    <property type="entry name" value="Calcium-dependent phosphotriesterase"/>
    <property type="match status" value="3"/>
</dbReference>
<protein>
    <recommendedName>
        <fullName evidence="2">histidine kinase</fullName>
        <ecNumber evidence="2">2.7.13.3</ecNumber>
    </recommendedName>
</protein>
<dbReference type="Gene3D" id="3.30.565.10">
    <property type="entry name" value="Histidine kinase-like ATPase, C-terminal domain"/>
    <property type="match status" value="1"/>
</dbReference>
<dbReference type="InterPro" id="IPR011006">
    <property type="entry name" value="CheY-like_superfamily"/>
</dbReference>
<keyword evidence="3 6" id="KW-0597">Phosphoprotein</keyword>
<dbReference type="FunFam" id="2.60.40.10:FF:000791">
    <property type="entry name" value="Two-component system sensor histidine kinase/response regulator"/>
    <property type="match status" value="1"/>
</dbReference>
<evidence type="ECO:0000256" key="4">
    <source>
        <dbReference type="ARBA" id="ARBA00023015"/>
    </source>
</evidence>
<dbReference type="SUPFAM" id="SSF47384">
    <property type="entry name" value="Homodimeric domain of signal transducing histidine kinase"/>
    <property type="match status" value="1"/>
</dbReference>
<dbReference type="InterPro" id="IPR004358">
    <property type="entry name" value="Sig_transdc_His_kin-like_C"/>
</dbReference>
<keyword evidence="12" id="KW-0808">Transferase</keyword>
<dbReference type="PANTHER" id="PTHR43547:SF2">
    <property type="entry name" value="HYBRID SIGNAL TRANSDUCTION HISTIDINE KINASE C"/>
    <property type="match status" value="1"/>
</dbReference>
<dbReference type="InterPro" id="IPR003661">
    <property type="entry name" value="HisK_dim/P_dom"/>
</dbReference>
<reference evidence="12 13" key="2">
    <citation type="journal article" date="2010" name="Stand. Genomic Sci.">
        <title>Complete genome sequence of Chitinophaga pinensis type strain (UQM 2034).</title>
        <authorList>
            <person name="Glavina Del Rio T."/>
            <person name="Abt B."/>
            <person name="Spring S."/>
            <person name="Lapidus A."/>
            <person name="Nolan M."/>
            <person name="Tice H."/>
            <person name="Copeland A."/>
            <person name="Cheng J.F."/>
            <person name="Chen F."/>
            <person name="Bruce D."/>
            <person name="Goodwin L."/>
            <person name="Pitluck S."/>
            <person name="Ivanova N."/>
            <person name="Mavromatis K."/>
            <person name="Mikhailova N."/>
            <person name="Pati A."/>
            <person name="Chen A."/>
            <person name="Palaniappan K."/>
            <person name="Land M."/>
            <person name="Hauser L."/>
            <person name="Chang Y.J."/>
            <person name="Jeffries C.D."/>
            <person name="Chain P."/>
            <person name="Saunders E."/>
            <person name="Detter J.C."/>
            <person name="Brettin T."/>
            <person name="Rohde M."/>
            <person name="Goker M."/>
            <person name="Bristow J."/>
            <person name="Eisen J.A."/>
            <person name="Markowitz V."/>
            <person name="Hugenholtz P."/>
            <person name="Kyrpides N.C."/>
            <person name="Klenk H.P."/>
            <person name="Lucas S."/>
        </authorList>
    </citation>
    <scope>NUCLEOTIDE SEQUENCE [LARGE SCALE GENOMIC DNA]</scope>
    <source>
        <strain evidence="13">ATCC 43595 / DSM 2588 / LMG 13176 / NBRC 15968 / NCIMB 11800 / UQM 2034</strain>
    </source>
</reference>
<name>A0A979G8F0_CHIPD</name>
<evidence type="ECO:0000256" key="3">
    <source>
        <dbReference type="ARBA" id="ARBA00022553"/>
    </source>
</evidence>
<keyword evidence="8" id="KW-0812">Transmembrane</keyword>
<feature type="coiled-coil region" evidence="7">
    <location>
        <begin position="816"/>
        <end position="847"/>
    </location>
</feature>
<evidence type="ECO:0000256" key="6">
    <source>
        <dbReference type="PROSITE-ProRule" id="PRU00169"/>
    </source>
</evidence>
<feature type="domain" description="HTH araC/xylS-type" evidence="9">
    <location>
        <begin position="1309"/>
        <end position="1408"/>
    </location>
</feature>
<dbReference type="KEGG" id="cpi:Cpin_5389"/>
<dbReference type="Pfam" id="PF07495">
    <property type="entry name" value="Y_Y_Y"/>
    <property type="match status" value="1"/>
</dbReference>
<proteinExistence type="predicted"/>
<dbReference type="InterPro" id="IPR011123">
    <property type="entry name" value="Y_Y_Y"/>
</dbReference>
<keyword evidence="4" id="KW-0805">Transcription regulation</keyword>
<dbReference type="CDD" id="cd00156">
    <property type="entry name" value="REC"/>
    <property type="match status" value="1"/>
</dbReference>
<reference evidence="13" key="1">
    <citation type="submission" date="2009-08" db="EMBL/GenBank/DDBJ databases">
        <title>The complete genome of Chitinophaga pinensis DSM 2588.</title>
        <authorList>
            <consortium name="US DOE Joint Genome Institute (JGI-PGF)"/>
            <person name="Lucas S."/>
            <person name="Copeland A."/>
            <person name="Lapidus A."/>
            <person name="Glavina del Rio T."/>
            <person name="Dalin E."/>
            <person name="Tice H."/>
            <person name="Bruce D."/>
            <person name="Goodwin L."/>
            <person name="Pitluck S."/>
            <person name="Kyrpides N."/>
            <person name="Mavromatis K."/>
            <person name="Ivanova N."/>
            <person name="Mikhailova N."/>
            <person name="Sims D."/>
            <person name="Meinche L."/>
            <person name="Brettin T."/>
            <person name="Detter J.C."/>
            <person name="Han C."/>
            <person name="Larimer F."/>
            <person name="Land M."/>
            <person name="Hauser L."/>
            <person name="Markowitz V."/>
            <person name="Cheng J.-F."/>
            <person name="Hugenholtz P."/>
            <person name="Woyke T."/>
            <person name="Wu D."/>
            <person name="Spring S."/>
            <person name="Klenk H.-P."/>
            <person name="Eisen J.A."/>
        </authorList>
    </citation>
    <scope>NUCLEOTIDE SEQUENCE [LARGE SCALE GENOMIC DNA]</scope>
    <source>
        <strain evidence="13">ATCC 43595 / DSM 2588 / LMG 13176 / NBRC 15968 / NCIMB 11800 / UQM 2034</strain>
    </source>
</reference>
<dbReference type="InterPro" id="IPR036890">
    <property type="entry name" value="HATPase_C_sf"/>
</dbReference>
<dbReference type="PRINTS" id="PR00344">
    <property type="entry name" value="BCTRLSENSOR"/>
</dbReference>
<dbReference type="InterPro" id="IPR011110">
    <property type="entry name" value="Reg_prop"/>
</dbReference>
<feature type="domain" description="Histidine kinase" evidence="10">
    <location>
        <begin position="906"/>
        <end position="1123"/>
    </location>
</feature>
<dbReference type="InterPro" id="IPR003594">
    <property type="entry name" value="HATPase_dom"/>
</dbReference>
<keyword evidence="5" id="KW-0804">Transcription</keyword>
<accession>A0A979G8F0</accession>
<dbReference type="PROSITE" id="PS50110">
    <property type="entry name" value="RESPONSE_REGULATORY"/>
    <property type="match status" value="1"/>
</dbReference>
<dbReference type="Pfam" id="PF07494">
    <property type="entry name" value="Reg_prop"/>
    <property type="match status" value="4"/>
</dbReference>
<comment type="catalytic activity">
    <reaction evidence="1">
        <text>ATP + protein L-histidine = ADP + protein N-phospho-L-histidine.</text>
        <dbReference type="EC" id="2.7.13.3"/>
    </reaction>
</comment>
<dbReference type="SMART" id="SM00388">
    <property type="entry name" value="HisKA"/>
    <property type="match status" value="1"/>
</dbReference>
<keyword evidence="8" id="KW-0472">Membrane</keyword>
<dbReference type="SUPFAM" id="SSF55874">
    <property type="entry name" value="ATPase domain of HSP90 chaperone/DNA topoisomerase II/histidine kinase"/>
    <property type="match status" value="1"/>
</dbReference>
<dbReference type="Pfam" id="PF00072">
    <property type="entry name" value="Response_reg"/>
    <property type="match status" value="1"/>
</dbReference>
<dbReference type="Gene3D" id="1.10.10.60">
    <property type="entry name" value="Homeodomain-like"/>
    <property type="match status" value="1"/>
</dbReference>
<evidence type="ECO:0000256" key="5">
    <source>
        <dbReference type="ARBA" id="ARBA00023163"/>
    </source>
</evidence>
<evidence type="ECO:0000256" key="7">
    <source>
        <dbReference type="SAM" id="Coils"/>
    </source>
</evidence>
<feature type="domain" description="Response regulatory" evidence="11">
    <location>
        <begin position="1158"/>
        <end position="1273"/>
    </location>
</feature>
<dbReference type="Gene3D" id="2.130.10.10">
    <property type="entry name" value="YVTN repeat-like/Quinoprotein amine dehydrogenase"/>
    <property type="match status" value="3"/>
</dbReference>
<dbReference type="InterPro" id="IPR005467">
    <property type="entry name" value="His_kinase_dom"/>
</dbReference>
<dbReference type="InterPro" id="IPR001789">
    <property type="entry name" value="Sig_transdc_resp-reg_receiver"/>
</dbReference>
<dbReference type="InterPro" id="IPR009057">
    <property type="entry name" value="Homeodomain-like_sf"/>
</dbReference>
<keyword evidence="7" id="KW-0175">Coiled coil</keyword>
<evidence type="ECO:0000256" key="1">
    <source>
        <dbReference type="ARBA" id="ARBA00000085"/>
    </source>
</evidence>
<dbReference type="Gene3D" id="1.10.287.130">
    <property type="match status" value="1"/>
</dbReference>
<dbReference type="InterPro" id="IPR018060">
    <property type="entry name" value="HTH_AraC"/>
</dbReference>
<dbReference type="InterPro" id="IPR036097">
    <property type="entry name" value="HisK_dim/P_sf"/>
</dbReference>
<dbReference type="Gene3D" id="3.40.50.2300">
    <property type="match status" value="1"/>
</dbReference>
<evidence type="ECO:0000256" key="2">
    <source>
        <dbReference type="ARBA" id="ARBA00012438"/>
    </source>
</evidence>
<feature type="modified residue" description="4-aspartylphosphate" evidence="6">
    <location>
        <position position="1206"/>
    </location>
</feature>
<keyword evidence="12" id="KW-0418">Kinase</keyword>
<evidence type="ECO:0000313" key="12">
    <source>
        <dbReference type="EMBL" id="ACU62819.1"/>
    </source>
</evidence>
<dbReference type="Pfam" id="PF12833">
    <property type="entry name" value="HTH_18"/>
    <property type="match status" value="1"/>
</dbReference>
<evidence type="ECO:0000259" key="10">
    <source>
        <dbReference type="PROSITE" id="PS50109"/>
    </source>
</evidence>
<dbReference type="PROSITE" id="PS50109">
    <property type="entry name" value="HIS_KIN"/>
    <property type="match status" value="1"/>
</dbReference>
<dbReference type="GO" id="GO:0043565">
    <property type="term" value="F:sequence-specific DNA binding"/>
    <property type="evidence" value="ECO:0007669"/>
    <property type="project" value="InterPro"/>
</dbReference>